<reference evidence="13 14" key="1">
    <citation type="submission" date="2019-04" db="EMBL/GenBank/DDBJ databases">
        <authorList>
            <person name="Park S."/>
            <person name="Yoon J.-H."/>
        </authorList>
    </citation>
    <scope>NUCLEOTIDE SEQUENCE [LARGE SCALE GENOMIC DNA]</scope>
    <source>
        <strain evidence="13 14">HJM-18</strain>
    </source>
</reference>
<gene>
    <name evidence="13" type="ORF">E5Q11_15130</name>
</gene>
<evidence type="ECO:0000256" key="5">
    <source>
        <dbReference type="ARBA" id="ARBA00022516"/>
    </source>
</evidence>
<dbReference type="Gene3D" id="3.30.559.10">
    <property type="entry name" value="Chloramphenicol acetyltransferase-like domain"/>
    <property type="match status" value="1"/>
</dbReference>
<dbReference type="GO" id="GO:0004144">
    <property type="term" value="F:diacylglycerol O-acyltransferase activity"/>
    <property type="evidence" value="ECO:0007669"/>
    <property type="project" value="UniProtKB-EC"/>
</dbReference>
<evidence type="ECO:0000259" key="11">
    <source>
        <dbReference type="Pfam" id="PF03007"/>
    </source>
</evidence>
<keyword evidence="7" id="KW-0319">Glycerol metabolism</keyword>
<evidence type="ECO:0000313" key="13">
    <source>
        <dbReference type="EMBL" id="TGN38501.1"/>
    </source>
</evidence>
<comment type="catalytic activity">
    <reaction evidence="10">
        <text>an acyl-CoA + a 1,2-diacyl-sn-glycerol = a triacyl-sn-glycerol + CoA</text>
        <dbReference type="Rhea" id="RHEA:10868"/>
        <dbReference type="ChEBI" id="CHEBI:17815"/>
        <dbReference type="ChEBI" id="CHEBI:57287"/>
        <dbReference type="ChEBI" id="CHEBI:58342"/>
        <dbReference type="ChEBI" id="CHEBI:64615"/>
        <dbReference type="EC" id="2.3.1.20"/>
    </reaction>
</comment>
<keyword evidence="6 13" id="KW-0808">Transferase</keyword>
<keyword evidence="5" id="KW-0444">Lipid biosynthesis</keyword>
<dbReference type="Pfam" id="PF03007">
    <property type="entry name" value="WS_DGAT_cat"/>
    <property type="match status" value="1"/>
</dbReference>
<dbReference type="Proteomes" id="UP000298325">
    <property type="component" value="Unassembled WGS sequence"/>
</dbReference>
<proteinExistence type="inferred from homology"/>
<comment type="pathway">
    <text evidence="2">Lipid metabolism.</text>
</comment>
<dbReference type="UniPathway" id="UPA00282"/>
<dbReference type="InterPro" id="IPR023213">
    <property type="entry name" value="CAT-like_dom_sf"/>
</dbReference>
<comment type="caution">
    <text evidence="13">The sequence shown here is derived from an EMBL/GenBank/DDBJ whole genome shotgun (WGS) entry which is preliminary data.</text>
</comment>
<dbReference type="NCBIfam" id="TIGR02946">
    <property type="entry name" value="acyl_WS_DGAT"/>
    <property type="match status" value="1"/>
</dbReference>
<evidence type="ECO:0000256" key="10">
    <source>
        <dbReference type="ARBA" id="ARBA00048109"/>
    </source>
</evidence>
<dbReference type="Pfam" id="PF06974">
    <property type="entry name" value="WS_DGAT_C"/>
    <property type="match status" value="1"/>
</dbReference>
<keyword evidence="8" id="KW-0443">Lipid metabolism</keyword>
<evidence type="ECO:0000256" key="9">
    <source>
        <dbReference type="ARBA" id="ARBA00023315"/>
    </source>
</evidence>
<dbReference type="GO" id="GO:0005886">
    <property type="term" value="C:plasma membrane"/>
    <property type="evidence" value="ECO:0007669"/>
    <property type="project" value="TreeGrafter"/>
</dbReference>
<dbReference type="SUPFAM" id="SSF52777">
    <property type="entry name" value="CoA-dependent acyltransferases"/>
    <property type="match status" value="2"/>
</dbReference>
<feature type="domain" description="O-acyltransferase WSD1-like N-terminal" evidence="11">
    <location>
        <begin position="8"/>
        <end position="268"/>
    </location>
</feature>
<evidence type="ECO:0000256" key="4">
    <source>
        <dbReference type="ARBA" id="ARBA00013244"/>
    </source>
</evidence>
<dbReference type="InterPro" id="IPR004255">
    <property type="entry name" value="O-acyltransferase_WSD1_N"/>
</dbReference>
<dbReference type="PANTHER" id="PTHR31650:SF1">
    <property type="entry name" value="WAX ESTER SYNTHASE_DIACYLGLYCEROL ACYLTRANSFERASE 4-RELATED"/>
    <property type="match status" value="1"/>
</dbReference>
<keyword evidence="9 13" id="KW-0012">Acyltransferase</keyword>
<comment type="similarity">
    <text evidence="3">Belongs to the long-chain O-acyltransferase family.</text>
</comment>
<organism evidence="13 14">
    <name type="scientific">Marinobacter confluentis</name>
    <dbReference type="NCBI Taxonomy" id="1697557"/>
    <lineage>
        <taxon>Bacteria</taxon>
        <taxon>Pseudomonadati</taxon>
        <taxon>Pseudomonadota</taxon>
        <taxon>Gammaproteobacteria</taxon>
        <taxon>Pseudomonadales</taxon>
        <taxon>Marinobacteraceae</taxon>
        <taxon>Marinobacter</taxon>
    </lineage>
</organism>
<dbReference type="GO" id="GO:0019432">
    <property type="term" value="P:triglyceride biosynthetic process"/>
    <property type="evidence" value="ECO:0007669"/>
    <property type="project" value="UniProtKB-UniPathway"/>
</dbReference>
<dbReference type="AlphaFoldDB" id="A0A4Z1CET8"/>
<keyword evidence="14" id="KW-1185">Reference proteome</keyword>
<dbReference type="InterPro" id="IPR014292">
    <property type="entry name" value="Acyl_transf_WS/DGAT"/>
</dbReference>
<dbReference type="OrthoDB" id="9810950at2"/>
<dbReference type="EC" id="2.3.1.20" evidence="4"/>
<evidence type="ECO:0000256" key="1">
    <source>
        <dbReference type="ARBA" id="ARBA00004771"/>
    </source>
</evidence>
<dbReference type="InterPro" id="IPR009721">
    <property type="entry name" value="O-acyltransferase_WSD1_C"/>
</dbReference>
<evidence type="ECO:0000313" key="14">
    <source>
        <dbReference type="Proteomes" id="UP000298325"/>
    </source>
</evidence>
<sequence>MDRGMEPMSSVDTAWLHMDQGENHMMIVGVLILDRPLDLTLFRRVLETRLLHFDRFRQRVIERDNKTYWEDDPHFNLDNHLHRIGLPEPAGQAELQELVADLASEPLDFHHPLWQFHLIDRYENGAALISRIHHCIADGLALVQVLMSLADEAVTPDTADHFPPGEGSLFERLYRPLRQAVEAGTHLGHNLISEGMELARHPEKVRQWAQDAEDIVRELVHLGLSPPDPGTCLHAPLAGRKRIAWAQPLDLTAVKESAHQLGGTVNDVLMTAAAGALRRYLSASDNDLNRELHVAVPFSLRPRDQPINRLGNQFGLVIVPLPIGEPDALERFRRVQQAMTDIKNSVQPQVTFGLLDLLGKGPVAVEKFALDTLSNKASLVMTNVPGPVTPFRIAGALILQPLVWVPQSGHLGVGFSILSYAGSVQFGVIADSQMINDPNQVTRYFEESFSDLQELASLRQ</sequence>
<feature type="domain" description="O-acyltransferase WSD1 C-terminal" evidence="12">
    <location>
        <begin position="311"/>
        <end position="452"/>
    </location>
</feature>
<evidence type="ECO:0000256" key="2">
    <source>
        <dbReference type="ARBA" id="ARBA00005189"/>
    </source>
</evidence>
<dbReference type="GO" id="GO:0006071">
    <property type="term" value="P:glycerol metabolic process"/>
    <property type="evidence" value="ECO:0007669"/>
    <property type="project" value="UniProtKB-KW"/>
</dbReference>
<evidence type="ECO:0000256" key="7">
    <source>
        <dbReference type="ARBA" id="ARBA00022798"/>
    </source>
</evidence>
<evidence type="ECO:0000256" key="8">
    <source>
        <dbReference type="ARBA" id="ARBA00023098"/>
    </source>
</evidence>
<evidence type="ECO:0000259" key="12">
    <source>
        <dbReference type="Pfam" id="PF06974"/>
    </source>
</evidence>
<dbReference type="InterPro" id="IPR045034">
    <property type="entry name" value="O-acyltransferase_WSD1-like"/>
</dbReference>
<accession>A0A4Z1CET8</accession>
<comment type="pathway">
    <text evidence="1">Glycerolipid metabolism; triacylglycerol biosynthesis.</text>
</comment>
<name>A0A4Z1CET8_9GAMM</name>
<protein>
    <recommendedName>
        <fullName evidence="4">diacylglycerol O-acyltransferase</fullName>
        <ecNumber evidence="4">2.3.1.20</ecNumber>
    </recommendedName>
</protein>
<dbReference type="EMBL" id="SRPF01000005">
    <property type="protein sequence ID" value="TGN38501.1"/>
    <property type="molecule type" value="Genomic_DNA"/>
</dbReference>
<dbReference type="PANTHER" id="PTHR31650">
    <property type="entry name" value="O-ACYLTRANSFERASE (WSD1-LIKE) FAMILY PROTEIN"/>
    <property type="match status" value="1"/>
</dbReference>
<evidence type="ECO:0000256" key="3">
    <source>
        <dbReference type="ARBA" id="ARBA00009587"/>
    </source>
</evidence>
<evidence type="ECO:0000256" key="6">
    <source>
        <dbReference type="ARBA" id="ARBA00022679"/>
    </source>
</evidence>